<keyword evidence="2" id="KW-1185">Reference proteome</keyword>
<organism evidence="1 2">
    <name type="scientific">Actinidia rufa</name>
    <dbReference type="NCBI Taxonomy" id="165716"/>
    <lineage>
        <taxon>Eukaryota</taxon>
        <taxon>Viridiplantae</taxon>
        <taxon>Streptophyta</taxon>
        <taxon>Embryophyta</taxon>
        <taxon>Tracheophyta</taxon>
        <taxon>Spermatophyta</taxon>
        <taxon>Magnoliopsida</taxon>
        <taxon>eudicotyledons</taxon>
        <taxon>Gunneridae</taxon>
        <taxon>Pentapetalae</taxon>
        <taxon>asterids</taxon>
        <taxon>Ericales</taxon>
        <taxon>Actinidiaceae</taxon>
        <taxon>Actinidia</taxon>
    </lineage>
</organism>
<accession>A0A7J0FE10</accession>
<sequence>MLNGRDTIWPHDPRTGWSYCVTIPSFVVRPKSRDSDPVVVFKLNDSPVFIYAKG</sequence>
<evidence type="ECO:0000313" key="2">
    <source>
        <dbReference type="Proteomes" id="UP000585474"/>
    </source>
</evidence>
<dbReference type="GO" id="GO:0015031">
    <property type="term" value="P:protein transport"/>
    <property type="evidence" value="ECO:0007669"/>
    <property type="project" value="InterPro"/>
</dbReference>
<comment type="caution">
    <text evidence="1">The sequence shown here is derived from an EMBL/GenBank/DDBJ whole genome shotgun (WGS) entry which is preliminary data.</text>
</comment>
<dbReference type="AlphaFoldDB" id="A0A7J0FE10"/>
<dbReference type="InterPro" id="IPR044588">
    <property type="entry name" value="EREX-like"/>
</dbReference>
<reference evidence="1 2" key="1">
    <citation type="submission" date="2019-07" db="EMBL/GenBank/DDBJ databases">
        <title>De Novo Assembly of kiwifruit Actinidia rufa.</title>
        <authorList>
            <person name="Sugita-Konishi S."/>
            <person name="Sato K."/>
            <person name="Mori E."/>
            <person name="Abe Y."/>
            <person name="Kisaki G."/>
            <person name="Hamano K."/>
            <person name="Suezawa K."/>
            <person name="Otani M."/>
            <person name="Fukuda T."/>
            <person name="Manabe T."/>
            <person name="Gomi K."/>
            <person name="Tabuchi M."/>
            <person name="Akimitsu K."/>
            <person name="Kataoka I."/>
        </authorList>
    </citation>
    <scope>NUCLEOTIDE SEQUENCE [LARGE SCALE GENOMIC DNA]</scope>
    <source>
        <strain evidence="2">cv. Fuchu</strain>
    </source>
</reference>
<name>A0A7J0FE10_9ERIC</name>
<dbReference type="OrthoDB" id="1705623at2759"/>
<dbReference type="PANTHER" id="PTHR46856:SF1">
    <property type="entry name" value="PX DOMAIN-CONTAINING PROTEIN EREL1-RELATED"/>
    <property type="match status" value="1"/>
</dbReference>
<gene>
    <name evidence="1" type="ORF">Acr_11g0012310</name>
</gene>
<proteinExistence type="predicted"/>
<dbReference type="Proteomes" id="UP000585474">
    <property type="component" value="Unassembled WGS sequence"/>
</dbReference>
<evidence type="ECO:0000313" key="1">
    <source>
        <dbReference type="EMBL" id="GFY96925.1"/>
    </source>
</evidence>
<protein>
    <submittedName>
        <fullName evidence="1">Phox (PX) domain-containing protein</fullName>
    </submittedName>
</protein>
<dbReference type="EMBL" id="BJWL01000011">
    <property type="protein sequence ID" value="GFY96925.1"/>
    <property type="molecule type" value="Genomic_DNA"/>
</dbReference>
<dbReference type="PANTHER" id="PTHR46856">
    <property type="entry name" value="PX DOMAIN-CONTAINING PROTEIN EREL1-RELATED"/>
    <property type="match status" value="1"/>
</dbReference>